<evidence type="ECO:0000259" key="7">
    <source>
        <dbReference type="Pfam" id="PF08281"/>
    </source>
</evidence>
<dbReference type="STRING" id="1192034.CAP_5900"/>
<dbReference type="InterPro" id="IPR013249">
    <property type="entry name" value="RNA_pol_sigma70_r4_t2"/>
</dbReference>
<dbReference type="PANTHER" id="PTHR43133">
    <property type="entry name" value="RNA POLYMERASE ECF-TYPE SIGMA FACTO"/>
    <property type="match status" value="1"/>
</dbReference>
<feature type="domain" description="RNA polymerase sigma-70 region 2" evidence="6">
    <location>
        <begin position="28"/>
        <end position="90"/>
    </location>
</feature>
<gene>
    <name evidence="8" type="ORF">CAP_5900</name>
</gene>
<feature type="domain" description="RNA polymerase sigma factor 70 region 4 type 2" evidence="7">
    <location>
        <begin position="138"/>
        <end position="176"/>
    </location>
</feature>
<evidence type="ECO:0000259" key="6">
    <source>
        <dbReference type="Pfam" id="PF04542"/>
    </source>
</evidence>
<keyword evidence="5" id="KW-0804">Transcription</keyword>
<dbReference type="Gene3D" id="1.10.10.10">
    <property type="entry name" value="Winged helix-like DNA-binding domain superfamily/Winged helix DNA-binding domain"/>
    <property type="match status" value="1"/>
</dbReference>
<dbReference type="SUPFAM" id="SSF88659">
    <property type="entry name" value="Sigma3 and sigma4 domains of RNA polymerase sigma factors"/>
    <property type="match status" value="1"/>
</dbReference>
<dbReference type="GO" id="GO:0003677">
    <property type="term" value="F:DNA binding"/>
    <property type="evidence" value="ECO:0007669"/>
    <property type="project" value="UniProtKB-KW"/>
</dbReference>
<protein>
    <submittedName>
        <fullName evidence="8">Uncharacterized protein</fullName>
    </submittedName>
</protein>
<reference evidence="8 9" key="1">
    <citation type="submission" date="2013-05" db="EMBL/GenBank/DDBJ databases">
        <title>Genome assembly of Chondromyces apiculatus DSM 436.</title>
        <authorList>
            <person name="Sharma G."/>
            <person name="Khatri I."/>
            <person name="Kaur C."/>
            <person name="Mayilraj S."/>
            <person name="Subramanian S."/>
        </authorList>
    </citation>
    <scope>NUCLEOTIDE SEQUENCE [LARGE SCALE GENOMIC DNA]</scope>
    <source>
        <strain evidence="8 9">DSM 436</strain>
    </source>
</reference>
<dbReference type="NCBIfam" id="TIGR02937">
    <property type="entry name" value="sigma70-ECF"/>
    <property type="match status" value="1"/>
</dbReference>
<dbReference type="SUPFAM" id="SSF88946">
    <property type="entry name" value="Sigma2 domain of RNA polymerase sigma factors"/>
    <property type="match status" value="1"/>
</dbReference>
<dbReference type="EMBL" id="ASRX01000005">
    <property type="protein sequence ID" value="EYF08140.1"/>
    <property type="molecule type" value="Genomic_DNA"/>
</dbReference>
<keyword evidence="2" id="KW-0805">Transcription regulation</keyword>
<dbReference type="eggNOG" id="COG1595">
    <property type="taxonomic scope" value="Bacteria"/>
</dbReference>
<organism evidence="8 9">
    <name type="scientific">Chondromyces apiculatus DSM 436</name>
    <dbReference type="NCBI Taxonomy" id="1192034"/>
    <lineage>
        <taxon>Bacteria</taxon>
        <taxon>Pseudomonadati</taxon>
        <taxon>Myxococcota</taxon>
        <taxon>Polyangia</taxon>
        <taxon>Polyangiales</taxon>
        <taxon>Polyangiaceae</taxon>
        <taxon>Chondromyces</taxon>
    </lineage>
</organism>
<evidence type="ECO:0000256" key="4">
    <source>
        <dbReference type="ARBA" id="ARBA00023125"/>
    </source>
</evidence>
<dbReference type="Pfam" id="PF04542">
    <property type="entry name" value="Sigma70_r2"/>
    <property type="match status" value="1"/>
</dbReference>
<name>A0A017TH40_9BACT</name>
<accession>A0A017TH40</accession>
<dbReference type="InterPro" id="IPR039425">
    <property type="entry name" value="RNA_pol_sigma-70-like"/>
</dbReference>
<dbReference type="InterPro" id="IPR007627">
    <property type="entry name" value="RNA_pol_sigma70_r2"/>
</dbReference>
<sequence length="196" mass="22329">MRADVVRADAALVAGLRRRDPRAFDEVYTRYQGRIWSFLVRLAGRRDVAEDLVQETWMQVARYAERLDENTDLRAWLFTVARNRHRSHRRWALLGWARSEPMDVEPEDPGPDLEDTTAARAEVALVHEGLQAIGAAHREVLLLSAVEGFDAPQVAAVIGIREDAARKRLSRARAELAAWLETREAGKRNEIQGVRR</sequence>
<comment type="similarity">
    <text evidence="1">Belongs to the sigma-70 factor family. ECF subfamily.</text>
</comment>
<evidence type="ECO:0000256" key="1">
    <source>
        <dbReference type="ARBA" id="ARBA00010641"/>
    </source>
</evidence>
<dbReference type="GO" id="GO:0006352">
    <property type="term" value="P:DNA-templated transcription initiation"/>
    <property type="evidence" value="ECO:0007669"/>
    <property type="project" value="InterPro"/>
</dbReference>
<proteinExistence type="inferred from homology"/>
<comment type="caution">
    <text evidence="8">The sequence shown here is derived from an EMBL/GenBank/DDBJ whole genome shotgun (WGS) entry which is preliminary data.</text>
</comment>
<evidence type="ECO:0000256" key="2">
    <source>
        <dbReference type="ARBA" id="ARBA00023015"/>
    </source>
</evidence>
<keyword evidence="3" id="KW-0731">Sigma factor</keyword>
<dbReference type="Pfam" id="PF08281">
    <property type="entry name" value="Sigma70_r4_2"/>
    <property type="match status" value="1"/>
</dbReference>
<dbReference type="GO" id="GO:0016987">
    <property type="term" value="F:sigma factor activity"/>
    <property type="evidence" value="ECO:0007669"/>
    <property type="project" value="UniProtKB-KW"/>
</dbReference>
<evidence type="ECO:0000256" key="3">
    <source>
        <dbReference type="ARBA" id="ARBA00023082"/>
    </source>
</evidence>
<dbReference type="AlphaFoldDB" id="A0A017TH40"/>
<dbReference type="Gene3D" id="1.10.1740.10">
    <property type="match status" value="1"/>
</dbReference>
<keyword evidence="4" id="KW-0238">DNA-binding</keyword>
<dbReference type="InterPro" id="IPR013324">
    <property type="entry name" value="RNA_pol_sigma_r3/r4-like"/>
</dbReference>
<dbReference type="InterPro" id="IPR013325">
    <property type="entry name" value="RNA_pol_sigma_r2"/>
</dbReference>
<keyword evidence="9" id="KW-1185">Reference proteome</keyword>
<dbReference type="PANTHER" id="PTHR43133:SF8">
    <property type="entry name" value="RNA POLYMERASE SIGMA FACTOR HI_1459-RELATED"/>
    <property type="match status" value="1"/>
</dbReference>
<evidence type="ECO:0000256" key="5">
    <source>
        <dbReference type="ARBA" id="ARBA00023163"/>
    </source>
</evidence>
<evidence type="ECO:0000313" key="9">
    <source>
        <dbReference type="Proteomes" id="UP000019678"/>
    </source>
</evidence>
<dbReference type="Proteomes" id="UP000019678">
    <property type="component" value="Unassembled WGS sequence"/>
</dbReference>
<evidence type="ECO:0000313" key="8">
    <source>
        <dbReference type="EMBL" id="EYF08140.1"/>
    </source>
</evidence>
<dbReference type="InterPro" id="IPR036388">
    <property type="entry name" value="WH-like_DNA-bd_sf"/>
</dbReference>
<dbReference type="InterPro" id="IPR014284">
    <property type="entry name" value="RNA_pol_sigma-70_dom"/>
</dbReference>